<accession>A0A2J8AEY5</accession>
<evidence type="ECO:0000313" key="1">
    <source>
        <dbReference type="EMBL" id="PNH11078.1"/>
    </source>
</evidence>
<evidence type="ECO:0000313" key="2">
    <source>
        <dbReference type="Proteomes" id="UP000236333"/>
    </source>
</evidence>
<gene>
    <name evidence="1" type="ORF">TSOC_002141</name>
</gene>
<proteinExistence type="predicted"/>
<dbReference type="AlphaFoldDB" id="A0A2J8AEY5"/>
<organism evidence="1 2">
    <name type="scientific">Tetrabaena socialis</name>
    <dbReference type="NCBI Taxonomy" id="47790"/>
    <lineage>
        <taxon>Eukaryota</taxon>
        <taxon>Viridiplantae</taxon>
        <taxon>Chlorophyta</taxon>
        <taxon>core chlorophytes</taxon>
        <taxon>Chlorophyceae</taxon>
        <taxon>CS clade</taxon>
        <taxon>Chlamydomonadales</taxon>
        <taxon>Tetrabaenaceae</taxon>
        <taxon>Tetrabaena</taxon>
    </lineage>
</organism>
<feature type="non-terminal residue" evidence="1">
    <location>
        <position position="1"/>
    </location>
</feature>
<reference evidence="1 2" key="1">
    <citation type="journal article" date="2017" name="Mol. Biol. Evol.">
        <title>The 4-celled Tetrabaena socialis nuclear genome reveals the essential components for genetic control of cell number at the origin of multicellularity in the volvocine lineage.</title>
        <authorList>
            <person name="Featherston J."/>
            <person name="Arakaki Y."/>
            <person name="Hanschen E.R."/>
            <person name="Ferris P.J."/>
            <person name="Michod R.E."/>
            <person name="Olson B.J.S.C."/>
            <person name="Nozaki H."/>
            <person name="Durand P.M."/>
        </authorList>
    </citation>
    <scope>NUCLEOTIDE SEQUENCE [LARGE SCALE GENOMIC DNA]</scope>
    <source>
        <strain evidence="1 2">NIES-571</strain>
    </source>
</reference>
<sequence length="103" mass="11506">VWPASVNKEGQTITSFGESAFSDGPVLAMQQVVCSGSEARLEECSFVPFRKGTKTYSCDEWLYFRRLPSYSRRDTYEDDYFGGDSSTSDKIAGGVFCRRSEVA</sequence>
<protein>
    <submittedName>
        <fullName evidence="1">Uncharacterized protein</fullName>
    </submittedName>
</protein>
<comment type="caution">
    <text evidence="1">The sequence shown here is derived from an EMBL/GenBank/DDBJ whole genome shotgun (WGS) entry which is preliminary data.</text>
</comment>
<keyword evidence="2" id="KW-1185">Reference proteome</keyword>
<dbReference type="Proteomes" id="UP000236333">
    <property type="component" value="Unassembled WGS sequence"/>
</dbReference>
<name>A0A2J8AEY5_9CHLO</name>
<dbReference type="EMBL" id="PGGS01000039">
    <property type="protein sequence ID" value="PNH11078.1"/>
    <property type="molecule type" value="Genomic_DNA"/>
</dbReference>